<evidence type="ECO:0000256" key="2">
    <source>
        <dbReference type="SAM" id="SignalP"/>
    </source>
</evidence>
<feature type="compositionally biased region" description="Polar residues" evidence="1">
    <location>
        <begin position="116"/>
        <end position="126"/>
    </location>
</feature>
<keyword evidence="4" id="KW-1185">Reference proteome</keyword>
<name>A0A2N5XNF1_9HYPH</name>
<dbReference type="RefSeq" id="WP_101534984.1">
    <property type="nucleotide sequence ID" value="NZ_JBFHIU010000129.1"/>
</dbReference>
<proteinExistence type="predicted"/>
<feature type="signal peptide" evidence="2">
    <location>
        <begin position="1"/>
        <end position="24"/>
    </location>
</feature>
<accession>A0A2N5XNF1</accession>
<protein>
    <submittedName>
        <fullName evidence="3">Uncharacterized protein</fullName>
    </submittedName>
</protein>
<evidence type="ECO:0000313" key="4">
    <source>
        <dbReference type="Proteomes" id="UP000234881"/>
    </source>
</evidence>
<feature type="chain" id="PRO_5014827464" evidence="2">
    <location>
        <begin position="25"/>
        <end position="138"/>
    </location>
</feature>
<comment type="caution">
    <text evidence="3">The sequence shown here is derived from an EMBL/GenBank/DDBJ whole genome shotgun (WGS) entry which is preliminary data.</text>
</comment>
<reference evidence="3 4" key="1">
    <citation type="submission" date="2018-01" db="EMBL/GenBank/DDBJ databases">
        <title>The draft genome sequence of Cohaesibacter sp. H1304.</title>
        <authorList>
            <person name="Wang N.-N."/>
            <person name="Du Z.-J."/>
        </authorList>
    </citation>
    <scope>NUCLEOTIDE SEQUENCE [LARGE SCALE GENOMIC DNA]</scope>
    <source>
        <strain evidence="3 4">H1304</strain>
    </source>
</reference>
<organism evidence="3 4">
    <name type="scientific">Cohaesibacter celericrescens</name>
    <dbReference type="NCBI Taxonomy" id="2067669"/>
    <lineage>
        <taxon>Bacteria</taxon>
        <taxon>Pseudomonadati</taxon>
        <taxon>Pseudomonadota</taxon>
        <taxon>Alphaproteobacteria</taxon>
        <taxon>Hyphomicrobiales</taxon>
        <taxon>Cohaesibacteraceae</taxon>
    </lineage>
</organism>
<dbReference type="EMBL" id="PKUQ01000036">
    <property type="protein sequence ID" value="PLW76049.1"/>
    <property type="molecule type" value="Genomic_DNA"/>
</dbReference>
<dbReference type="AlphaFoldDB" id="A0A2N5XNF1"/>
<keyword evidence="2" id="KW-0732">Signal</keyword>
<gene>
    <name evidence="3" type="ORF">C0081_16640</name>
</gene>
<evidence type="ECO:0000256" key="1">
    <source>
        <dbReference type="SAM" id="MobiDB-lite"/>
    </source>
</evidence>
<feature type="region of interest" description="Disordered" evidence="1">
    <location>
        <begin position="116"/>
        <end position="138"/>
    </location>
</feature>
<sequence length="138" mass="13611">MKLINAIAAGALLAAAQFALPAFAQSTASVASTVAACKSGASCVAAVQAYVDALKAQGLTAAQIDASIASLSTELGQQVVNGGLQPNVVREISAGIRTAAAEISDEGQRRETLQVASNVENLSETTAADGEAGAPASP</sequence>
<evidence type="ECO:0000313" key="3">
    <source>
        <dbReference type="EMBL" id="PLW76049.1"/>
    </source>
</evidence>
<dbReference type="Proteomes" id="UP000234881">
    <property type="component" value="Unassembled WGS sequence"/>
</dbReference>